<evidence type="ECO:0000256" key="5">
    <source>
        <dbReference type="ARBA" id="ARBA00012213"/>
    </source>
</evidence>
<evidence type="ECO:0000313" key="14">
    <source>
        <dbReference type="Proteomes" id="UP001595765"/>
    </source>
</evidence>
<evidence type="ECO:0000256" key="1">
    <source>
        <dbReference type="ARBA" id="ARBA00001342"/>
    </source>
</evidence>
<comment type="catalytic activity">
    <reaction evidence="1">
        <text>4-hydroxy-4-methyl-2-oxoglutarate = 2 pyruvate</text>
        <dbReference type="Rhea" id="RHEA:22748"/>
        <dbReference type="ChEBI" id="CHEBI:15361"/>
        <dbReference type="ChEBI" id="CHEBI:58276"/>
        <dbReference type="EC" id="4.1.3.17"/>
    </reaction>
</comment>
<comment type="similarity">
    <text evidence="3">Belongs to the class II aldolase/RraA-like family.</text>
</comment>
<dbReference type="PANTHER" id="PTHR33254:SF4">
    <property type="entry name" value="4-HYDROXY-4-METHYL-2-OXOGLUTARATE ALDOLASE 3-RELATED"/>
    <property type="match status" value="1"/>
</dbReference>
<evidence type="ECO:0000256" key="9">
    <source>
        <dbReference type="ARBA" id="ARBA00029596"/>
    </source>
</evidence>
<evidence type="ECO:0000256" key="6">
    <source>
        <dbReference type="ARBA" id="ARBA00012947"/>
    </source>
</evidence>
<evidence type="ECO:0000256" key="12">
    <source>
        <dbReference type="ARBA" id="ARBA00047973"/>
    </source>
</evidence>
<comment type="catalytic activity">
    <reaction evidence="12">
        <text>oxaloacetate + H(+) = pyruvate + CO2</text>
        <dbReference type="Rhea" id="RHEA:15641"/>
        <dbReference type="ChEBI" id="CHEBI:15361"/>
        <dbReference type="ChEBI" id="CHEBI:15378"/>
        <dbReference type="ChEBI" id="CHEBI:16452"/>
        <dbReference type="ChEBI" id="CHEBI:16526"/>
        <dbReference type="EC" id="4.1.1.112"/>
    </reaction>
</comment>
<organism evidence="13 14">
    <name type="scientific">Streptomyces polygonati</name>
    <dbReference type="NCBI Taxonomy" id="1617087"/>
    <lineage>
        <taxon>Bacteria</taxon>
        <taxon>Bacillati</taxon>
        <taxon>Actinomycetota</taxon>
        <taxon>Actinomycetes</taxon>
        <taxon>Kitasatosporales</taxon>
        <taxon>Streptomycetaceae</taxon>
        <taxon>Streptomyces</taxon>
    </lineage>
</organism>
<evidence type="ECO:0000313" key="13">
    <source>
        <dbReference type="EMBL" id="MFC4029947.1"/>
    </source>
</evidence>
<sequence>MTGEPNAPEPAEPAHPLRGYSTATVADALDRVGREGCLLGIGPLADGTAVFGRAYTVSYVAAGHPAGTVGDYLDDVKPGEVAVLDNSGRTDCTVWGDILTAMADNRRIAGTVIDGVCRDVRRALDLNYPLFTRGRYMRTGKDRVEVRDVQCPVGIGGVQVLPGQLIIADDDGVVAVPPDVEDEVAEICRTIHERESRIVEDVIAGRSLAAARAAHGYHLLQRSQA</sequence>
<dbReference type="CDD" id="cd16841">
    <property type="entry name" value="RraA_family"/>
    <property type="match status" value="1"/>
</dbReference>
<protein>
    <recommendedName>
        <fullName evidence="7">Putative 4-hydroxy-4-methyl-2-oxoglutarate aldolase</fullName>
        <ecNumber evidence="6">4.1.1.112</ecNumber>
        <ecNumber evidence="5">4.1.3.17</ecNumber>
    </recommendedName>
    <alternativeName>
        <fullName evidence="11">Oxaloacetate decarboxylase</fullName>
    </alternativeName>
    <alternativeName>
        <fullName evidence="9">Regulator of ribonuclease activity homolog</fullName>
    </alternativeName>
    <alternativeName>
        <fullName evidence="10">RraA-like protein</fullName>
    </alternativeName>
</protein>
<keyword evidence="14" id="KW-1185">Reference proteome</keyword>
<gene>
    <name evidence="13" type="ORF">ACFO3J_00515</name>
</gene>
<dbReference type="EC" id="4.1.3.17" evidence="5"/>
<comment type="function">
    <text evidence="8">Catalyzes the aldol cleavage of 4-hydroxy-4-methyl-2-oxoglutarate (HMG) into 2 molecules of pyruvate. Also contains a secondary oxaloacetate (OAA) decarboxylase activity due to the common pyruvate enolate transition state formed following C-C bond cleavage in the retro-aldol and decarboxylation reactions.</text>
</comment>
<dbReference type="SUPFAM" id="SSF89562">
    <property type="entry name" value="RraA-like"/>
    <property type="match status" value="1"/>
</dbReference>
<dbReference type="Pfam" id="PF03737">
    <property type="entry name" value="RraA-like"/>
    <property type="match status" value="1"/>
</dbReference>
<evidence type="ECO:0000256" key="11">
    <source>
        <dbReference type="ARBA" id="ARBA00032305"/>
    </source>
</evidence>
<accession>A0ABV8HCZ4</accession>
<dbReference type="InterPro" id="IPR036704">
    <property type="entry name" value="RraA/RraA-like_sf"/>
</dbReference>
<comment type="cofactor">
    <cofactor evidence="2">
        <name>a divalent metal cation</name>
        <dbReference type="ChEBI" id="CHEBI:60240"/>
    </cofactor>
</comment>
<dbReference type="Proteomes" id="UP001595765">
    <property type="component" value="Unassembled WGS sequence"/>
</dbReference>
<dbReference type="InterPro" id="IPR005493">
    <property type="entry name" value="RraA/RraA-like"/>
</dbReference>
<reference evidence="14" key="1">
    <citation type="journal article" date="2019" name="Int. J. Syst. Evol. Microbiol.">
        <title>The Global Catalogue of Microorganisms (GCM) 10K type strain sequencing project: providing services to taxonomists for standard genome sequencing and annotation.</title>
        <authorList>
            <consortium name="The Broad Institute Genomics Platform"/>
            <consortium name="The Broad Institute Genome Sequencing Center for Infectious Disease"/>
            <person name="Wu L."/>
            <person name="Ma J."/>
        </authorList>
    </citation>
    <scope>NUCLEOTIDE SEQUENCE [LARGE SCALE GENOMIC DNA]</scope>
    <source>
        <strain evidence="14">CGMCC 4.7237</strain>
    </source>
</reference>
<dbReference type="PANTHER" id="PTHR33254">
    <property type="entry name" value="4-HYDROXY-4-METHYL-2-OXOGLUTARATE ALDOLASE 3-RELATED"/>
    <property type="match status" value="1"/>
</dbReference>
<proteinExistence type="inferred from homology"/>
<dbReference type="EMBL" id="JBHSBB010000001">
    <property type="protein sequence ID" value="MFC4029947.1"/>
    <property type="molecule type" value="Genomic_DNA"/>
</dbReference>
<comment type="caution">
    <text evidence="13">The sequence shown here is derived from an EMBL/GenBank/DDBJ whole genome shotgun (WGS) entry which is preliminary data.</text>
</comment>
<dbReference type="EC" id="4.1.1.112" evidence="6"/>
<evidence type="ECO:0000256" key="3">
    <source>
        <dbReference type="ARBA" id="ARBA00008621"/>
    </source>
</evidence>
<evidence type="ECO:0000256" key="2">
    <source>
        <dbReference type="ARBA" id="ARBA00001968"/>
    </source>
</evidence>
<evidence type="ECO:0000256" key="4">
    <source>
        <dbReference type="ARBA" id="ARBA00011233"/>
    </source>
</evidence>
<evidence type="ECO:0000256" key="8">
    <source>
        <dbReference type="ARBA" id="ARBA00025046"/>
    </source>
</evidence>
<evidence type="ECO:0000256" key="10">
    <source>
        <dbReference type="ARBA" id="ARBA00030169"/>
    </source>
</evidence>
<dbReference type="Gene3D" id="3.50.30.40">
    <property type="entry name" value="Ribonuclease E inhibitor RraA/RraA-like"/>
    <property type="match status" value="1"/>
</dbReference>
<dbReference type="RefSeq" id="WP_386424644.1">
    <property type="nucleotide sequence ID" value="NZ_JBHSBB010000001.1"/>
</dbReference>
<evidence type="ECO:0000256" key="7">
    <source>
        <dbReference type="ARBA" id="ARBA00016549"/>
    </source>
</evidence>
<comment type="subunit">
    <text evidence="4">Homotrimer.</text>
</comment>
<name>A0ABV8HCZ4_9ACTN</name>